<protein>
    <submittedName>
        <fullName evidence="1">Uncharacterized protein</fullName>
    </submittedName>
</protein>
<evidence type="ECO:0000313" key="2">
    <source>
        <dbReference type="Proteomes" id="UP001165960"/>
    </source>
</evidence>
<gene>
    <name evidence="1" type="ORF">DSO57_1034786</name>
</gene>
<evidence type="ECO:0000313" key="1">
    <source>
        <dbReference type="EMBL" id="KAJ9087271.1"/>
    </source>
</evidence>
<organism evidence="1 2">
    <name type="scientific">Entomophthora muscae</name>
    <dbReference type="NCBI Taxonomy" id="34485"/>
    <lineage>
        <taxon>Eukaryota</taxon>
        <taxon>Fungi</taxon>
        <taxon>Fungi incertae sedis</taxon>
        <taxon>Zoopagomycota</taxon>
        <taxon>Entomophthoromycotina</taxon>
        <taxon>Entomophthoromycetes</taxon>
        <taxon>Entomophthorales</taxon>
        <taxon>Entomophthoraceae</taxon>
        <taxon>Entomophthora</taxon>
    </lineage>
</organism>
<dbReference type="Proteomes" id="UP001165960">
    <property type="component" value="Unassembled WGS sequence"/>
</dbReference>
<name>A0ACC2UL23_9FUNG</name>
<dbReference type="EMBL" id="QTSX02000295">
    <property type="protein sequence ID" value="KAJ9087271.1"/>
    <property type="molecule type" value="Genomic_DNA"/>
</dbReference>
<keyword evidence="2" id="KW-1185">Reference proteome</keyword>
<proteinExistence type="predicted"/>
<sequence length="80" mass="9231">MRDPLDSTTNLVAWTTFLGWAISALVYCILAIFLISFSLVSKASILEHISLGKVGRRRRPLIRERALQLKRKLYSLVRRM</sequence>
<reference evidence="1" key="1">
    <citation type="submission" date="2022-04" db="EMBL/GenBank/DDBJ databases">
        <title>Genome of the entomopathogenic fungus Entomophthora muscae.</title>
        <authorList>
            <person name="Elya C."/>
            <person name="Lovett B.R."/>
            <person name="Lee E."/>
            <person name="Macias A.M."/>
            <person name="Hajek A.E."/>
            <person name="De Bivort B.L."/>
            <person name="Kasson M.T."/>
            <person name="De Fine Licht H.H."/>
            <person name="Stajich J.E."/>
        </authorList>
    </citation>
    <scope>NUCLEOTIDE SEQUENCE</scope>
    <source>
        <strain evidence="1">Berkeley</strain>
    </source>
</reference>
<comment type="caution">
    <text evidence="1">The sequence shown here is derived from an EMBL/GenBank/DDBJ whole genome shotgun (WGS) entry which is preliminary data.</text>
</comment>
<accession>A0ACC2UL23</accession>